<dbReference type="STRING" id="670482.SAMN04488542_10589"/>
<dbReference type="RefSeq" id="WP_091227744.1">
    <property type="nucleotide sequence ID" value="NZ_FNBG01000005.1"/>
</dbReference>
<feature type="domain" description="Core-binding (CB)" evidence="3">
    <location>
        <begin position="61"/>
        <end position="147"/>
    </location>
</feature>
<evidence type="ECO:0000313" key="5">
    <source>
        <dbReference type="Proteomes" id="UP000198972"/>
    </source>
</evidence>
<dbReference type="GO" id="GO:0003677">
    <property type="term" value="F:DNA binding"/>
    <property type="evidence" value="ECO:0007669"/>
    <property type="project" value="UniProtKB-UniRule"/>
</dbReference>
<dbReference type="SUPFAM" id="SSF56349">
    <property type="entry name" value="DNA breaking-rejoining enzymes"/>
    <property type="match status" value="1"/>
</dbReference>
<proteinExistence type="predicted"/>
<dbReference type="AlphaFoldDB" id="A0A1G7HYQ8"/>
<dbReference type="Proteomes" id="UP000198972">
    <property type="component" value="Unassembled WGS sequence"/>
</dbReference>
<evidence type="ECO:0000256" key="2">
    <source>
        <dbReference type="PROSITE-ProRule" id="PRU01248"/>
    </source>
</evidence>
<dbReference type="InterPro" id="IPR044068">
    <property type="entry name" value="CB"/>
</dbReference>
<dbReference type="EMBL" id="FNBG01000005">
    <property type="protein sequence ID" value="SDF05612.1"/>
    <property type="molecule type" value="Genomic_DNA"/>
</dbReference>
<evidence type="ECO:0000259" key="3">
    <source>
        <dbReference type="PROSITE" id="PS51900"/>
    </source>
</evidence>
<evidence type="ECO:0000313" key="4">
    <source>
        <dbReference type="EMBL" id="SDF05612.1"/>
    </source>
</evidence>
<evidence type="ECO:0000256" key="1">
    <source>
        <dbReference type="ARBA" id="ARBA00023125"/>
    </source>
</evidence>
<protein>
    <submittedName>
        <fullName evidence="4">AP2-like DNA-binding integrase domain-containing protein</fullName>
    </submittedName>
</protein>
<organism evidence="4 5">
    <name type="scientific">Fontibacillus panacisegetis</name>
    <dbReference type="NCBI Taxonomy" id="670482"/>
    <lineage>
        <taxon>Bacteria</taxon>
        <taxon>Bacillati</taxon>
        <taxon>Bacillota</taxon>
        <taxon>Bacilli</taxon>
        <taxon>Bacillales</taxon>
        <taxon>Paenibacillaceae</taxon>
        <taxon>Fontibacillus</taxon>
    </lineage>
</organism>
<name>A0A1G7HYQ8_9BACL</name>
<dbReference type="InterPro" id="IPR025269">
    <property type="entry name" value="SAM-like_dom"/>
</dbReference>
<sequence>MPVYRDETKKKNQFWYEFEAGKKLDGSRRKIRKKGFLTEKEATVAMTKAMNDFFEGTYVEPSKIKFIDYLNDTWLPAKKSLSQQTREMYNSYINRHVKTSSCGNIELGKLNPTHMQKLIVELREKGLAENTVKKIYSIVNTALNNATYQLRLIKENPALYVIDKPQNVKTEILVWDAEESRKFVKESE</sequence>
<accession>A0A1G7HYQ8</accession>
<reference evidence="4 5" key="1">
    <citation type="submission" date="2016-10" db="EMBL/GenBank/DDBJ databases">
        <authorList>
            <person name="de Groot N.N."/>
        </authorList>
    </citation>
    <scope>NUCLEOTIDE SEQUENCE [LARGE SCALE GENOMIC DNA]</scope>
    <source>
        <strain evidence="4 5">DSM 28129</strain>
    </source>
</reference>
<dbReference type="OrthoDB" id="9803188at2"/>
<dbReference type="InterPro" id="IPR010998">
    <property type="entry name" value="Integrase_recombinase_N"/>
</dbReference>
<dbReference type="Pfam" id="PF13102">
    <property type="entry name" value="Phage_int_SAM_5"/>
    <property type="match status" value="1"/>
</dbReference>
<dbReference type="InterPro" id="IPR011010">
    <property type="entry name" value="DNA_brk_join_enz"/>
</dbReference>
<keyword evidence="5" id="KW-1185">Reference proteome</keyword>
<keyword evidence="1 2" id="KW-0238">DNA-binding</keyword>
<dbReference type="PROSITE" id="PS51900">
    <property type="entry name" value="CB"/>
    <property type="match status" value="1"/>
</dbReference>
<gene>
    <name evidence="4" type="ORF">SAMN04488542_10589</name>
</gene>
<dbReference type="Gene3D" id="1.10.150.130">
    <property type="match status" value="1"/>
</dbReference>